<dbReference type="PATRIC" id="fig|317.243.peg.3997"/>
<dbReference type="PANTHER" id="PTHR43976:SF16">
    <property type="entry name" value="SHORT-CHAIN DEHYDROGENASE_REDUCTASE FAMILY PROTEIN"/>
    <property type="match status" value="1"/>
</dbReference>
<dbReference type="PRINTS" id="PR00080">
    <property type="entry name" value="SDRFAMILY"/>
</dbReference>
<evidence type="ECO:0000256" key="3">
    <source>
        <dbReference type="RuleBase" id="RU000363"/>
    </source>
</evidence>
<dbReference type="InterPro" id="IPR002347">
    <property type="entry name" value="SDR_fam"/>
</dbReference>
<reference evidence="4 5" key="1">
    <citation type="submission" date="2015-07" db="EMBL/GenBank/DDBJ databases">
        <title>Draft genome sequence of a diazotrophic, plant growth-promoting rhizobacterium of the Pseudomonas syringae complex.</title>
        <authorList>
            <person name="Patten C.L."/>
            <person name="Jeong H."/>
        </authorList>
    </citation>
    <scope>NUCLEOTIDE SEQUENCE [LARGE SCALE GENOMIC DNA]</scope>
    <source>
        <strain evidence="4 5">GR12-2</strain>
    </source>
</reference>
<dbReference type="RefSeq" id="WP_065832171.1">
    <property type="nucleotide sequence ID" value="NZ_LGSI01000020.1"/>
</dbReference>
<dbReference type="PANTHER" id="PTHR43976">
    <property type="entry name" value="SHORT CHAIN DEHYDROGENASE"/>
    <property type="match status" value="1"/>
</dbReference>
<evidence type="ECO:0000313" key="4">
    <source>
        <dbReference type="EMBL" id="OCR25914.1"/>
    </source>
</evidence>
<dbReference type="GO" id="GO:0016491">
    <property type="term" value="F:oxidoreductase activity"/>
    <property type="evidence" value="ECO:0007669"/>
    <property type="project" value="UniProtKB-KW"/>
</dbReference>
<evidence type="ECO:0000256" key="2">
    <source>
        <dbReference type="ARBA" id="ARBA00023002"/>
    </source>
</evidence>
<dbReference type="CDD" id="cd05374">
    <property type="entry name" value="17beta-HSD-like_SDR_c"/>
    <property type="match status" value="1"/>
</dbReference>
<dbReference type="Gene3D" id="3.40.50.720">
    <property type="entry name" value="NAD(P)-binding Rossmann-like Domain"/>
    <property type="match status" value="1"/>
</dbReference>
<accession>A0A1C7Z766</accession>
<gene>
    <name evidence="4" type="ORF">AFK24_04890</name>
</gene>
<dbReference type="EMBL" id="LGSI01000020">
    <property type="protein sequence ID" value="OCR25914.1"/>
    <property type="molecule type" value="Genomic_DNA"/>
</dbReference>
<dbReference type="AlphaFoldDB" id="A0A1C7Z766"/>
<evidence type="ECO:0000313" key="5">
    <source>
        <dbReference type="Proteomes" id="UP000093104"/>
    </source>
</evidence>
<keyword evidence="2" id="KW-0560">Oxidoreductase</keyword>
<dbReference type="Proteomes" id="UP000093104">
    <property type="component" value="Unassembled WGS sequence"/>
</dbReference>
<dbReference type="NCBIfam" id="NF005065">
    <property type="entry name" value="PRK06482.1"/>
    <property type="match status" value="1"/>
</dbReference>
<dbReference type="SUPFAM" id="SSF51735">
    <property type="entry name" value="NAD(P)-binding Rossmann-fold domains"/>
    <property type="match status" value="1"/>
</dbReference>
<dbReference type="OrthoDB" id="9775296at2"/>
<evidence type="ECO:0000256" key="1">
    <source>
        <dbReference type="ARBA" id="ARBA00006484"/>
    </source>
</evidence>
<dbReference type="InterPro" id="IPR036291">
    <property type="entry name" value="NAD(P)-bd_dom_sf"/>
</dbReference>
<protein>
    <submittedName>
        <fullName evidence="4">Short-chain dehydrogenase</fullName>
    </submittedName>
</protein>
<dbReference type="Pfam" id="PF00106">
    <property type="entry name" value="adh_short"/>
    <property type="match status" value="1"/>
</dbReference>
<proteinExistence type="inferred from homology"/>
<dbReference type="InterPro" id="IPR051911">
    <property type="entry name" value="SDR_oxidoreductase"/>
</dbReference>
<name>A0A1C7Z766_PSESX</name>
<comment type="caution">
    <text evidence="4">The sequence shown here is derived from an EMBL/GenBank/DDBJ whole genome shotgun (WGS) entry which is preliminary data.</text>
</comment>
<dbReference type="PRINTS" id="PR00081">
    <property type="entry name" value="GDHRDH"/>
</dbReference>
<comment type="similarity">
    <text evidence="1 3">Belongs to the short-chain dehydrogenases/reductases (SDR) family.</text>
</comment>
<sequence>MNKTWLVTGSSSGIGRALVEQLLQRGERVAATLRKTEALSDLKARYGEQLWLAALDVNDPVAVRDVMRQAFSKLGRIDVVVSNAGYALFGAAEEVSDEQINQQLQTNLIGSMQVIRACLPYLREQGGGRILQVSSEGGQLAYPNFSIYHASKWAIEGFVESVAQEVAPFGIEFTLVEPGPTRTNFGAALVSPPVMDVYEQTPAGEVRRAITSGAFPLNGDPLKMANAMIEAANAQPAPKRLLLGSDAYDRVHTTLTERLHQLEQQEALARSTEID</sequence>
<organism evidence="4 5">
    <name type="scientific">Pseudomonas syringae</name>
    <dbReference type="NCBI Taxonomy" id="317"/>
    <lineage>
        <taxon>Bacteria</taxon>
        <taxon>Pseudomonadati</taxon>
        <taxon>Pseudomonadota</taxon>
        <taxon>Gammaproteobacteria</taxon>
        <taxon>Pseudomonadales</taxon>
        <taxon>Pseudomonadaceae</taxon>
        <taxon>Pseudomonas</taxon>
    </lineage>
</organism>